<dbReference type="SUPFAM" id="SSF47741">
    <property type="entry name" value="CO dehydrogenase ISP C-domain like"/>
    <property type="match status" value="1"/>
</dbReference>
<evidence type="ECO:0000256" key="2">
    <source>
        <dbReference type="ARBA" id="ARBA00022723"/>
    </source>
</evidence>
<gene>
    <name evidence="7" type="ORF">SAMN05192563_100541</name>
</gene>
<dbReference type="InterPro" id="IPR036884">
    <property type="entry name" value="2Fe-2S-bd_dom_sf"/>
</dbReference>
<evidence type="ECO:0000256" key="1">
    <source>
        <dbReference type="ARBA" id="ARBA00022714"/>
    </source>
</evidence>
<dbReference type="InterPro" id="IPR051452">
    <property type="entry name" value="Diverse_Oxidoreductases"/>
</dbReference>
<dbReference type="InterPro" id="IPR036010">
    <property type="entry name" value="2Fe-2S_ferredoxin-like_sf"/>
</dbReference>
<dbReference type="Gene3D" id="3.10.20.30">
    <property type="match status" value="1"/>
</dbReference>
<dbReference type="GO" id="GO:0051537">
    <property type="term" value="F:2 iron, 2 sulfur cluster binding"/>
    <property type="evidence" value="ECO:0007669"/>
    <property type="project" value="UniProtKB-KW"/>
</dbReference>
<dbReference type="AlphaFoldDB" id="A0A1I7BR52"/>
<name>A0A1I7BR52_9BURK</name>
<proteinExistence type="predicted"/>
<evidence type="ECO:0000259" key="6">
    <source>
        <dbReference type="PROSITE" id="PS51085"/>
    </source>
</evidence>
<dbReference type="GO" id="GO:0016491">
    <property type="term" value="F:oxidoreductase activity"/>
    <property type="evidence" value="ECO:0007669"/>
    <property type="project" value="UniProtKB-KW"/>
</dbReference>
<sequence>MHSAPDTPLLWVLRCEHQLTGTKFGCGIGVCGACTVLLDNTARPACQIPISTILKSRVVTIEGLDSTEARALKKAWIECDVVQCGYCQSAQLIAATALLYCHRHPTDSDIDEAMRDIACRCGTFPRIRKAIHQAARSLRP</sequence>
<evidence type="ECO:0000256" key="5">
    <source>
        <dbReference type="ARBA" id="ARBA00023014"/>
    </source>
</evidence>
<dbReference type="Gene3D" id="1.10.150.120">
    <property type="entry name" value="[2Fe-2S]-binding domain"/>
    <property type="match status" value="1"/>
</dbReference>
<keyword evidence="2" id="KW-0479">Metal-binding</keyword>
<dbReference type="InterPro" id="IPR002888">
    <property type="entry name" value="2Fe-2S-bd"/>
</dbReference>
<protein>
    <submittedName>
        <fullName evidence="7">Isoquinoline 1-oxidoreductase, alpha subunit</fullName>
    </submittedName>
</protein>
<dbReference type="Pfam" id="PF01799">
    <property type="entry name" value="Fer2_2"/>
    <property type="match status" value="1"/>
</dbReference>
<dbReference type="PANTHER" id="PTHR44379">
    <property type="entry name" value="OXIDOREDUCTASE WITH IRON-SULFUR SUBUNIT"/>
    <property type="match status" value="1"/>
</dbReference>
<dbReference type="SUPFAM" id="SSF54292">
    <property type="entry name" value="2Fe-2S ferredoxin-like"/>
    <property type="match status" value="1"/>
</dbReference>
<dbReference type="Pfam" id="PF00111">
    <property type="entry name" value="Fer2"/>
    <property type="match status" value="1"/>
</dbReference>
<dbReference type="InterPro" id="IPR006058">
    <property type="entry name" value="2Fe2S_fd_BS"/>
</dbReference>
<evidence type="ECO:0000313" key="7">
    <source>
        <dbReference type="EMBL" id="SFT89649.1"/>
    </source>
</evidence>
<dbReference type="GO" id="GO:0046872">
    <property type="term" value="F:metal ion binding"/>
    <property type="evidence" value="ECO:0007669"/>
    <property type="project" value="UniProtKB-KW"/>
</dbReference>
<dbReference type="PROSITE" id="PS00197">
    <property type="entry name" value="2FE2S_FER_1"/>
    <property type="match status" value="1"/>
</dbReference>
<evidence type="ECO:0000313" key="8">
    <source>
        <dbReference type="Proteomes" id="UP000198844"/>
    </source>
</evidence>
<keyword evidence="4" id="KW-0408">Iron</keyword>
<dbReference type="EMBL" id="FPBH01000005">
    <property type="protein sequence ID" value="SFT89649.1"/>
    <property type="molecule type" value="Genomic_DNA"/>
</dbReference>
<feature type="domain" description="2Fe-2S ferredoxin-type" evidence="6">
    <location>
        <begin position="1"/>
        <end position="64"/>
    </location>
</feature>
<organism evidence="7 8">
    <name type="scientific">Paraburkholderia aspalathi</name>
    <dbReference type="NCBI Taxonomy" id="1324617"/>
    <lineage>
        <taxon>Bacteria</taxon>
        <taxon>Pseudomonadati</taxon>
        <taxon>Pseudomonadota</taxon>
        <taxon>Betaproteobacteria</taxon>
        <taxon>Burkholderiales</taxon>
        <taxon>Burkholderiaceae</taxon>
        <taxon>Paraburkholderia</taxon>
    </lineage>
</organism>
<keyword evidence="5" id="KW-0411">Iron-sulfur</keyword>
<keyword evidence="3" id="KW-0560">Oxidoreductase</keyword>
<dbReference type="InterPro" id="IPR012675">
    <property type="entry name" value="Beta-grasp_dom_sf"/>
</dbReference>
<evidence type="ECO:0000256" key="4">
    <source>
        <dbReference type="ARBA" id="ARBA00023004"/>
    </source>
</evidence>
<dbReference type="PANTHER" id="PTHR44379:SF2">
    <property type="entry name" value="BLR6218 PROTEIN"/>
    <property type="match status" value="1"/>
</dbReference>
<dbReference type="InterPro" id="IPR001041">
    <property type="entry name" value="2Fe-2S_ferredoxin-type"/>
</dbReference>
<keyword evidence="1" id="KW-0001">2Fe-2S</keyword>
<dbReference type="Proteomes" id="UP000198844">
    <property type="component" value="Unassembled WGS sequence"/>
</dbReference>
<reference evidence="7 8" key="1">
    <citation type="submission" date="2016-10" db="EMBL/GenBank/DDBJ databases">
        <authorList>
            <person name="de Groot N.N."/>
        </authorList>
    </citation>
    <scope>NUCLEOTIDE SEQUENCE [LARGE SCALE GENOMIC DNA]</scope>
    <source>
        <strain evidence="7 8">LMG 27731</strain>
    </source>
</reference>
<dbReference type="PROSITE" id="PS51085">
    <property type="entry name" value="2FE2S_FER_2"/>
    <property type="match status" value="1"/>
</dbReference>
<accession>A0A1I7BR52</accession>
<evidence type="ECO:0000256" key="3">
    <source>
        <dbReference type="ARBA" id="ARBA00023002"/>
    </source>
</evidence>